<sequence length="376" mass="40976">MEPLFPRENVGHGFSENCALDLSLQRLLVISQPGSGSAGSIEGKYVKNKGESFGSGSGSGSREGEHVKNKGENSNYSSSSNSLPPPSPEDRNRGRDNKKKYQELMHSWASVVGRRRDMEDGLTIATSFIKGYDFYGVFDGHGGAKVAHFCHERMHLAVAEEVSGVEEVNWELVMTSSFTKVDREVTAVPGHHNIGSTALVAVVGPKKIVVANCGDCRAVLSSGGVAVPLSVDHKPDRADELERIEAIGGKVINWNGFRVLGVLATSRSIGDNYLKPCVIPNPEVMIVERSEKDEFIILASDGFWDVVSNEVACRVARRYLTQCNSVVAVEPERRNTLNEAATVLSQLAISQGSCDNITVIVVELKRLDLRRPRRTI</sequence>
<dbReference type="AlphaFoldDB" id="A0AB40B058"/>
<keyword evidence="8 12" id="KW-0904">Protein phosphatase</keyword>
<dbReference type="InterPro" id="IPR000222">
    <property type="entry name" value="PP2C_BS"/>
</dbReference>
<evidence type="ECO:0000256" key="9">
    <source>
        <dbReference type="ARBA" id="ARBA00023211"/>
    </source>
</evidence>
<evidence type="ECO:0000256" key="10">
    <source>
        <dbReference type="ARBA" id="ARBA00047761"/>
    </source>
</evidence>
<dbReference type="InterPro" id="IPR036457">
    <property type="entry name" value="PPM-type-like_dom_sf"/>
</dbReference>
<dbReference type="GO" id="GO:0046872">
    <property type="term" value="F:metal ion binding"/>
    <property type="evidence" value="ECO:0007669"/>
    <property type="project" value="UniProtKB-KW"/>
</dbReference>
<evidence type="ECO:0000256" key="12">
    <source>
        <dbReference type="RuleBase" id="RU003465"/>
    </source>
</evidence>
<feature type="domain" description="PPM-type phosphatase" evidence="14">
    <location>
        <begin position="105"/>
        <end position="364"/>
    </location>
</feature>
<name>A0AB40B058_DIOCR</name>
<dbReference type="SUPFAM" id="SSF81606">
    <property type="entry name" value="PP2C-like"/>
    <property type="match status" value="1"/>
</dbReference>
<dbReference type="Gene3D" id="3.60.40.10">
    <property type="entry name" value="PPM-type phosphatase domain"/>
    <property type="match status" value="1"/>
</dbReference>
<feature type="region of interest" description="Disordered" evidence="13">
    <location>
        <begin position="33"/>
        <end position="95"/>
    </location>
</feature>
<evidence type="ECO:0000256" key="3">
    <source>
        <dbReference type="ARBA" id="ARBA00006702"/>
    </source>
</evidence>
<dbReference type="EC" id="3.1.3.16" evidence="4"/>
<evidence type="ECO:0000256" key="2">
    <source>
        <dbReference type="ARBA" id="ARBA00001946"/>
    </source>
</evidence>
<dbReference type="PROSITE" id="PS51746">
    <property type="entry name" value="PPM_2"/>
    <property type="match status" value="1"/>
</dbReference>
<evidence type="ECO:0000256" key="7">
    <source>
        <dbReference type="ARBA" id="ARBA00022842"/>
    </source>
</evidence>
<evidence type="ECO:0000256" key="5">
    <source>
        <dbReference type="ARBA" id="ARBA00022723"/>
    </source>
</evidence>
<evidence type="ECO:0000256" key="6">
    <source>
        <dbReference type="ARBA" id="ARBA00022801"/>
    </source>
</evidence>
<comment type="similarity">
    <text evidence="3 12">Belongs to the PP2C family.</text>
</comment>
<comment type="catalytic activity">
    <reaction evidence="10">
        <text>O-phospho-L-seryl-[protein] + H2O = L-seryl-[protein] + phosphate</text>
        <dbReference type="Rhea" id="RHEA:20629"/>
        <dbReference type="Rhea" id="RHEA-COMP:9863"/>
        <dbReference type="Rhea" id="RHEA-COMP:11604"/>
        <dbReference type="ChEBI" id="CHEBI:15377"/>
        <dbReference type="ChEBI" id="CHEBI:29999"/>
        <dbReference type="ChEBI" id="CHEBI:43474"/>
        <dbReference type="ChEBI" id="CHEBI:83421"/>
        <dbReference type="EC" id="3.1.3.16"/>
    </reaction>
</comment>
<dbReference type="Proteomes" id="UP001515500">
    <property type="component" value="Unplaced"/>
</dbReference>
<comment type="cofactor">
    <cofactor evidence="1">
        <name>Mn(2+)</name>
        <dbReference type="ChEBI" id="CHEBI:29035"/>
    </cofactor>
</comment>
<feature type="compositionally biased region" description="Basic and acidic residues" evidence="13">
    <location>
        <begin position="62"/>
        <end position="71"/>
    </location>
</feature>
<keyword evidence="9" id="KW-0464">Manganese</keyword>
<evidence type="ECO:0000313" key="15">
    <source>
        <dbReference type="Proteomes" id="UP001515500"/>
    </source>
</evidence>
<dbReference type="InterPro" id="IPR015655">
    <property type="entry name" value="PP2C"/>
</dbReference>
<keyword evidence="5" id="KW-0479">Metal-binding</keyword>
<dbReference type="GeneID" id="120257105"/>
<reference evidence="16" key="1">
    <citation type="submission" date="2025-08" db="UniProtKB">
        <authorList>
            <consortium name="RefSeq"/>
        </authorList>
    </citation>
    <scope>IDENTIFICATION</scope>
</reference>
<evidence type="ECO:0000256" key="8">
    <source>
        <dbReference type="ARBA" id="ARBA00022912"/>
    </source>
</evidence>
<feature type="compositionally biased region" description="Low complexity" evidence="13">
    <location>
        <begin position="73"/>
        <end position="82"/>
    </location>
</feature>
<dbReference type="PANTHER" id="PTHR47992">
    <property type="entry name" value="PROTEIN PHOSPHATASE"/>
    <property type="match status" value="1"/>
</dbReference>
<organism evidence="15 16">
    <name type="scientific">Dioscorea cayennensis subsp. rotundata</name>
    <name type="common">White Guinea yam</name>
    <name type="synonym">Dioscorea rotundata</name>
    <dbReference type="NCBI Taxonomy" id="55577"/>
    <lineage>
        <taxon>Eukaryota</taxon>
        <taxon>Viridiplantae</taxon>
        <taxon>Streptophyta</taxon>
        <taxon>Embryophyta</taxon>
        <taxon>Tracheophyta</taxon>
        <taxon>Spermatophyta</taxon>
        <taxon>Magnoliopsida</taxon>
        <taxon>Liliopsida</taxon>
        <taxon>Dioscoreales</taxon>
        <taxon>Dioscoreaceae</taxon>
        <taxon>Dioscorea</taxon>
    </lineage>
</organism>
<dbReference type="CDD" id="cd00143">
    <property type="entry name" value="PP2Cc"/>
    <property type="match status" value="1"/>
</dbReference>
<accession>A0AB40B058</accession>
<evidence type="ECO:0000259" key="14">
    <source>
        <dbReference type="PROSITE" id="PS51746"/>
    </source>
</evidence>
<dbReference type="FunFam" id="3.60.40.10:FF:000291">
    <property type="entry name" value="Protein phosphatase 2C 50"/>
    <property type="match status" value="1"/>
</dbReference>
<evidence type="ECO:0000256" key="11">
    <source>
        <dbReference type="ARBA" id="ARBA00048336"/>
    </source>
</evidence>
<dbReference type="InterPro" id="IPR001932">
    <property type="entry name" value="PPM-type_phosphatase-like_dom"/>
</dbReference>
<evidence type="ECO:0000313" key="16">
    <source>
        <dbReference type="RefSeq" id="XP_039120650.1"/>
    </source>
</evidence>
<keyword evidence="6 12" id="KW-0378">Hydrolase</keyword>
<keyword evidence="15" id="KW-1185">Reference proteome</keyword>
<protein>
    <recommendedName>
        <fullName evidence="4">protein-serine/threonine phosphatase</fullName>
        <ecNumber evidence="4">3.1.3.16</ecNumber>
    </recommendedName>
</protein>
<comment type="catalytic activity">
    <reaction evidence="11">
        <text>O-phospho-L-threonyl-[protein] + H2O = L-threonyl-[protein] + phosphate</text>
        <dbReference type="Rhea" id="RHEA:47004"/>
        <dbReference type="Rhea" id="RHEA-COMP:11060"/>
        <dbReference type="Rhea" id="RHEA-COMP:11605"/>
        <dbReference type="ChEBI" id="CHEBI:15377"/>
        <dbReference type="ChEBI" id="CHEBI:30013"/>
        <dbReference type="ChEBI" id="CHEBI:43474"/>
        <dbReference type="ChEBI" id="CHEBI:61977"/>
        <dbReference type="EC" id="3.1.3.16"/>
    </reaction>
</comment>
<proteinExistence type="inferred from homology"/>
<evidence type="ECO:0000256" key="4">
    <source>
        <dbReference type="ARBA" id="ARBA00013081"/>
    </source>
</evidence>
<evidence type="ECO:0000256" key="1">
    <source>
        <dbReference type="ARBA" id="ARBA00001936"/>
    </source>
</evidence>
<keyword evidence="7" id="KW-0460">Magnesium</keyword>
<dbReference type="SMART" id="SM00332">
    <property type="entry name" value="PP2Cc"/>
    <property type="match status" value="1"/>
</dbReference>
<dbReference type="RefSeq" id="XP_039120650.1">
    <property type="nucleotide sequence ID" value="XM_039264716.1"/>
</dbReference>
<evidence type="ECO:0000256" key="13">
    <source>
        <dbReference type="SAM" id="MobiDB-lite"/>
    </source>
</evidence>
<dbReference type="GO" id="GO:0004722">
    <property type="term" value="F:protein serine/threonine phosphatase activity"/>
    <property type="evidence" value="ECO:0007669"/>
    <property type="project" value="UniProtKB-EC"/>
</dbReference>
<gene>
    <name evidence="16" type="primary">LOC120257105</name>
</gene>
<comment type="cofactor">
    <cofactor evidence="2">
        <name>Mg(2+)</name>
        <dbReference type="ChEBI" id="CHEBI:18420"/>
    </cofactor>
</comment>
<dbReference type="Pfam" id="PF00481">
    <property type="entry name" value="PP2C"/>
    <property type="match status" value="1"/>
</dbReference>
<dbReference type="PROSITE" id="PS01032">
    <property type="entry name" value="PPM_1"/>
    <property type="match status" value="1"/>
</dbReference>